<sequence length="889" mass="103324">MLTHPKSLKSIRNFIKAFLESENFLATKYKWRLHIQYYEAIFRFCQIIPVEPIITFVIPRLLHRSSNTRPIPCRQAVIRCLLFIYFEKFSQNDFEQLILSATSIESESDEKKSLFSNSNRLPFDLFDWLNYHLKQSNKYQDRQLYIDMIHLLIRNLFNDAICWSESMTNHFIVDLEEYCPSLIRTTRMLANSLNLKFLSELTNPNQMFAMLILEKNNLLHSITELAIQDRVSTIRASACTVLYSILQCFDYWISTNSPIIQSSDNEKNSQEIHEMIVCYYHSYMSIEKNDNEIDSSSCSFQDLHDHLRIENDKIVSSEIKKILSLASNFKVDYHLSQNFVKNKRKKSAKDCDIVRISTSDIFIDSNLMELIEEILIFLEKTENEVSHPKEVFQDTNTDLNKNVIQESVISPIKSESIIENYIDFESDQSDRLLSSEKMINSLEKDDFQPKSIFEIVTLDQNPKVNKRKKFNKVNNNNVSNNKKNFDGQKSNQRTHFGNKIFSKKNLIHPIIRPIGDGQSLINNKTKSMASTSKLSTRDPQSRFNNFTIKESNTFDSKFSSSDQKQFSHSNHQNINAQISTSKSIALLPTPHLSSSNWNFQTNYRNQHHQQSQQPHHRRRQQLSKVPIYRNNNIASNNNNINKNISYPGLCFRIVPNISIGPQQPYLIRPPFFVESSFNPFQSSRFPQFNRDEKKTFLPKYLQSTLLDKSDKCSSLLNTDHNQLSRNDSSSHVSNLLPLEKQKCIAFKGSNDRDRSSSSLPKSILDLSKASNSFQPLCQQQPRIKNRKSIKSFYSKCTETKTETISSNDNLIDCLTKNNSIRTKKFKKKNEKNPEHIVELERNILCSEQNLSEHSSKNTDTSNEILKSMDTEEVFSNKRDFGSQCLMSDS</sequence>
<dbReference type="AlphaFoldDB" id="A0A834R698"/>
<organism evidence="2">
    <name type="scientific">Sarcoptes scabiei</name>
    <name type="common">Itch mite</name>
    <name type="synonym">Acarus scabiei</name>
    <dbReference type="NCBI Taxonomy" id="52283"/>
    <lineage>
        <taxon>Eukaryota</taxon>
        <taxon>Metazoa</taxon>
        <taxon>Ecdysozoa</taxon>
        <taxon>Arthropoda</taxon>
        <taxon>Chelicerata</taxon>
        <taxon>Arachnida</taxon>
        <taxon>Acari</taxon>
        <taxon>Acariformes</taxon>
        <taxon>Sarcoptiformes</taxon>
        <taxon>Astigmata</taxon>
        <taxon>Psoroptidia</taxon>
        <taxon>Sarcoptoidea</taxon>
        <taxon>Sarcoptidae</taxon>
        <taxon>Sarcoptinae</taxon>
        <taxon>Sarcoptes</taxon>
    </lineage>
</organism>
<proteinExistence type="predicted"/>
<dbReference type="OrthoDB" id="6514360at2759"/>
<reference evidence="4" key="1">
    <citation type="journal article" date="2020" name="PLoS Negl. Trop. Dis.">
        <title>High-quality nuclear genome for Sarcoptes scabiei-A critical resource for a neglected parasite.</title>
        <authorList>
            <person name="Korhonen P.K."/>
            <person name="Gasser R.B."/>
            <person name="Ma G."/>
            <person name="Wang T."/>
            <person name="Stroehlein A.J."/>
            <person name="Young N.D."/>
            <person name="Ang C.S."/>
            <person name="Fernando D.D."/>
            <person name="Lu H.C."/>
            <person name="Taylor S."/>
            <person name="Reynolds S.L."/>
            <person name="Mofiz E."/>
            <person name="Najaraj S.H."/>
            <person name="Gowda H."/>
            <person name="Madugundu A."/>
            <person name="Renuse S."/>
            <person name="Holt D."/>
            <person name="Pandey A."/>
            <person name="Papenfuss A.T."/>
            <person name="Fischer K."/>
        </authorList>
    </citation>
    <scope>NUCLEOTIDE SEQUENCE [LARGE SCALE GENOMIC DNA]</scope>
</reference>
<protein>
    <submittedName>
        <fullName evidence="2 3">Uncharacterized protein</fullName>
    </submittedName>
</protein>
<dbReference type="EMBL" id="WVUK01000060">
    <property type="protein sequence ID" value="KAF7491305.1"/>
    <property type="molecule type" value="Genomic_DNA"/>
</dbReference>
<feature type="compositionally biased region" description="Low complexity" evidence="1">
    <location>
        <begin position="473"/>
        <end position="482"/>
    </location>
</feature>
<dbReference type="Gene3D" id="1.25.10.10">
    <property type="entry name" value="Leucine-rich Repeat Variant"/>
    <property type="match status" value="1"/>
</dbReference>
<feature type="region of interest" description="Disordered" evidence="1">
    <location>
        <begin position="473"/>
        <end position="493"/>
    </location>
</feature>
<evidence type="ECO:0000256" key="1">
    <source>
        <dbReference type="SAM" id="MobiDB-lite"/>
    </source>
</evidence>
<name>A0A834R698_SARSC</name>
<dbReference type="Proteomes" id="UP000070412">
    <property type="component" value="Unassembled WGS sequence"/>
</dbReference>
<dbReference type="EnsemblMetazoa" id="SSS_575s_mrna">
    <property type="protein sequence ID" value="KAF7491305.1"/>
    <property type="gene ID" value="SSS_575"/>
</dbReference>
<evidence type="ECO:0000313" key="2">
    <source>
        <dbReference type="EMBL" id="KAF7491305.1"/>
    </source>
</evidence>
<gene>
    <name evidence="2" type="ORF">SSS_575</name>
</gene>
<evidence type="ECO:0000313" key="4">
    <source>
        <dbReference type="Proteomes" id="UP000070412"/>
    </source>
</evidence>
<evidence type="ECO:0000313" key="3">
    <source>
        <dbReference type="EnsemblMetazoa" id="KAF7491305.1"/>
    </source>
</evidence>
<accession>A0A834R698</accession>
<reference evidence="3" key="3">
    <citation type="submission" date="2022-06" db="UniProtKB">
        <authorList>
            <consortium name="EnsemblMetazoa"/>
        </authorList>
    </citation>
    <scope>IDENTIFICATION</scope>
</reference>
<reference evidence="2" key="2">
    <citation type="submission" date="2020-01" db="EMBL/GenBank/DDBJ databases">
        <authorList>
            <person name="Korhonen P.K.K."/>
            <person name="Guangxu M.G."/>
            <person name="Wang T.W."/>
            <person name="Stroehlein A.J.S."/>
            <person name="Young N.D."/>
            <person name="Ang C.-S.A."/>
            <person name="Fernando D.W.F."/>
            <person name="Lu H.L."/>
            <person name="Taylor S.T."/>
            <person name="Ehtesham M.E.M."/>
            <person name="Najaraj S.H.N."/>
            <person name="Harsha G.H.G."/>
            <person name="Madugundu A.M."/>
            <person name="Renuse S.R."/>
            <person name="Holt D.H."/>
            <person name="Pandey A.P."/>
            <person name="Papenfuss A.P."/>
            <person name="Gasser R.B.G."/>
            <person name="Fischer K.F."/>
        </authorList>
    </citation>
    <scope>NUCLEOTIDE SEQUENCE</scope>
    <source>
        <strain evidence="2">SSS_KF_BRIS2020</strain>
    </source>
</reference>
<keyword evidence="4" id="KW-1185">Reference proteome</keyword>
<dbReference type="InterPro" id="IPR011989">
    <property type="entry name" value="ARM-like"/>
</dbReference>